<proteinExistence type="inferred from homology"/>
<dbReference type="EMBL" id="CP073587">
    <property type="protein sequence ID" value="QUN07682.1"/>
    <property type="molecule type" value="Genomic_DNA"/>
</dbReference>
<dbReference type="Proteomes" id="UP000679575">
    <property type="component" value="Chromosome"/>
</dbReference>
<comment type="similarity">
    <text evidence="1">Belongs to the CutA family.</text>
</comment>
<protein>
    <submittedName>
        <fullName evidence="2">Divalent-cation tolerance protein CutA</fullName>
    </submittedName>
</protein>
<dbReference type="PANTHER" id="PTHR23419:SF8">
    <property type="entry name" value="FI09726P"/>
    <property type="match status" value="1"/>
</dbReference>
<name>A0ABX7YXV7_9GAMM</name>
<gene>
    <name evidence="2" type="ORF">KDN34_14800</name>
</gene>
<evidence type="ECO:0000313" key="2">
    <source>
        <dbReference type="EMBL" id="QUN07682.1"/>
    </source>
</evidence>
<dbReference type="InterPro" id="IPR015867">
    <property type="entry name" value="N-reg_PII/ATP_PRibTrfase_C"/>
</dbReference>
<dbReference type="Pfam" id="PF03091">
    <property type="entry name" value="CutA1"/>
    <property type="match status" value="1"/>
</dbReference>
<evidence type="ECO:0000313" key="3">
    <source>
        <dbReference type="Proteomes" id="UP000679575"/>
    </source>
</evidence>
<reference evidence="2 3" key="1">
    <citation type="submission" date="2021-04" db="EMBL/GenBank/DDBJ databases">
        <title>Novel species identification of genus Shewanella.</title>
        <authorList>
            <person name="Liu G."/>
        </authorList>
    </citation>
    <scope>NUCLEOTIDE SEQUENCE [LARGE SCALE GENOMIC DNA]</scope>
    <source>
        <strain evidence="2 3">FJAT-54481</strain>
    </source>
</reference>
<keyword evidence="3" id="KW-1185">Reference proteome</keyword>
<dbReference type="InterPro" id="IPR004323">
    <property type="entry name" value="Ion_tolerance_CutA"/>
</dbReference>
<dbReference type="SUPFAM" id="SSF54913">
    <property type="entry name" value="GlnB-like"/>
    <property type="match status" value="1"/>
</dbReference>
<evidence type="ECO:0000256" key="1">
    <source>
        <dbReference type="ARBA" id="ARBA00010169"/>
    </source>
</evidence>
<organism evidence="2 3">
    <name type="scientific">Shewanella yunxiaonensis</name>
    <dbReference type="NCBI Taxonomy" id="2829809"/>
    <lineage>
        <taxon>Bacteria</taxon>
        <taxon>Pseudomonadati</taxon>
        <taxon>Pseudomonadota</taxon>
        <taxon>Gammaproteobacteria</taxon>
        <taxon>Alteromonadales</taxon>
        <taxon>Shewanellaceae</taxon>
        <taxon>Shewanella</taxon>
    </lineage>
</organism>
<sequence>MPEFLLVFCSCPDHDTALTLARTLVKEGLVACAQLSSPITSVYHWQEQLCEDSEISLQLKCLAAVYPKLQQRVLQLHPYEVPELIAVEIQQGLPTYLDWIKDNTRL</sequence>
<dbReference type="InterPro" id="IPR011322">
    <property type="entry name" value="N-reg_PII-like_a/b"/>
</dbReference>
<dbReference type="PANTHER" id="PTHR23419">
    <property type="entry name" value="DIVALENT CATION TOLERANCE CUTA-RELATED"/>
    <property type="match status" value="1"/>
</dbReference>
<dbReference type="Gene3D" id="3.30.70.120">
    <property type="match status" value="1"/>
</dbReference>
<accession>A0ABX7YXV7</accession>